<keyword evidence="2" id="KW-0201">Cytochrome c-type biogenesis</keyword>
<evidence type="ECO:0000256" key="4">
    <source>
        <dbReference type="ARBA" id="ARBA00023284"/>
    </source>
</evidence>
<dbReference type="PANTHER" id="PTHR42852">
    <property type="entry name" value="THIOL:DISULFIDE INTERCHANGE PROTEIN DSBE"/>
    <property type="match status" value="1"/>
</dbReference>
<dbReference type="AlphaFoldDB" id="A0AAW6TWE4"/>
<dbReference type="Pfam" id="PF00578">
    <property type="entry name" value="AhpC-TSA"/>
    <property type="match status" value="1"/>
</dbReference>
<name>A0AAW6TWE4_9BACT</name>
<dbReference type="PANTHER" id="PTHR42852:SF6">
    <property type="entry name" value="THIOL:DISULFIDE INTERCHANGE PROTEIN DSBE"/>
    <property type="match status" value="1"/>
</dbReference>
<protein>
    <submittedName>
        <fullName evidence="6">Redoxin domain-containing protein</fullName>
    </submittedName>
</protein>
<dbReference type="CDD" id="cd02966">
    <property type="entry name" value="TlpA_like_family"/>
    <property type="match status" value="1"/>
</dbReference>
<dbReference type="InterPro" id="IPR050553">
    <property type="entry name" value="Thioredoxin_ResA/DsbE_sf"/>
</dbReference>
<dbReference type="InterPro" id="IPR000866">
    <property type="entry name" value="AhpC/TSA"/>
</dbReference>
<comment type="subcellular location">
    <subcellularLocation>
        <location evidence="1">Cell envelope</location>
    </subcellularLocation>
</comment>
<evidence type="ECO:0000259" key="5">
    <source>
        <dbReference type="PROSITE" id="PS51352"/>
    </source>
</evidence>
<accession>A0AAW6TWE4</accession>
<organism evidence="6 7">
    <name type="scientific">Anaerobaca lacustris</name>
    <dbReference type="NCBI Taxonomy" id="3044600"/>
    <lineage>
        <taxon>Bacteria</taxon>
        <taxon>Pseudomonadati</taxon>
        <taxon>Planctomycetota</taxon>
        <taxon>Phycisphaerae</taxon>
        <taxon>Sedimentisphaerales</taxon>
        <taxon>Anaerobacaceae</taxon>
        <taxon>Anaerobaca</taxon>
    </lineage>
</organism>
<reference evidence="6" key="1">
    <citation type="submission" date="2023-05" db="EMBL/GenBank/DDBJ databases">
        <title>Anaerotaeda fermentans gen. nov., sp. nov., a novel anaerobic planctomycete of the new family within the order Sedimentisphaerales isolated from Taman Peninsula, Russia.</title>
        <authorList>
            <person name="Khomyakova M.A."/>
            <person name="Merkel A.Y."/>
            <person name="Slobodkin A.I."/>
        </authorList>
    </citation>
    <scope>NUCLEOTIDE SEQUENCE</scope>
    <source>
        <strain evidence="6">M17dextr</strain>
    </source>
</reference>
<feature type="domain" description="Thioredoxin" evidence="5">
    <location>
        <begin position="275"/>
        <end position="423"/>
    </location>
</feature>
<gene>
    <name evidence="6" type="ORF">QJ522_11730</name>
</gene>
<keyword evidence="3" id="KW-1015">Disulfide bond</keyword>
<dbReference type="GO" id="GO:0016491">
    <property type="term" value="F:oxidoreductase activity"/>
    <property type="evidence" value="ECO:0007669"/>
    <property type="project" value="InterPro"/>
</dbReference>
<dbReference type="InterPro" id="IPR013766">
    <property type="entry name" value="Thioredoxin_domain"/>
</dbReference>
<dbReference type="GO" id="GO:0017004">
    <property type="term" value="P:cytochrome complex assembly"/>
    <property type="evidence" value="ECO:0007669"/>
    <property type="project" value="UniProtKB-KW"/>
</dbReference>
<dbReference type="InterPro" id="IPR036249">
    <property type="entry name" value="Thioredoxin-like_sf"/>
</dbReference>
<dbReference type="Proteomes" id="UP001431776">
    <property type="component" value="Unassembled WGS sequence"/>
</dbReference>
<keyword evidence="4" id="KW-0676">Redox-active center</keyword>
<evidence type="ECO:0000313" key="6">
    <source>
        <dbReference type="EMBL" id="MDI6449717.1"/>
    </source>
</evidence>
<evidence type="ECO:0000313" key="7">
    <source>
        <dbReference type="Proteomes" id="UP001431776"/>
    </source>
</evidence>
<evidence type="ECO:0000256" key="3">
    <source>
        <dbReference type="ARBA" id="ARBA00023157"/>
    </source>
</evidence>
<evidence type="ECO:0000256" key="1">
    <source>
        <dbReference type="ARBA" id="ARBA00004196"/>
    </source>
</evidence>
<dbReference type="RefSeq" id="WP_349245125.1">
    <property type="nucleotide sequence ID" value="NZ_JASCXX010000012.1"/>
</dbReference>
<dbReference type="Gene3D" id="3.40.30.10">
    <property type="entry name" value="Glutaredoxin"/>
    <property type="match status" value="1"/>
</dbReference>
<dbReference type="SUPFAM" id="SSF52833">
    <property type="entry name" value="Thioredoxin-like"/>
    <property type="match status" value="1"/>
</dbReference>
<evidence type="ECO:0000256" key="2">
    <source>
        <dbReference type="ARBA" id="ARBA00022748"/>
    </source>
</evidence>
<sequence>MSKKINIWILVTAAAVVVEGWALYVVGASSARWRPAMIVAEEPAARALYEAMVQAARDAETLSYRSICSGPDSGPSAYTVQLKKPNLVHVEMTNGMSTKVTTVLGDGDRVRIFWSGDRPFLKVDDFERNEPTQSNVYVDMTGSPAEVADEMARLGVAWSDLVWSPSVFFNGADEFEPHIDGIRLRGTNEASGEECDVIEVSYFKAQRTRHYWLSRKDHLPRRIKEIVRLAGHNRVIAEDWFRVEIDERISDETFAWTPPEGSDAWTPPEWEEFLLKPGTEAPDFELALAQKGVIRLSDLRGKVVWLCLWQVGSPECREQMRYLQSLHEKTKDTPLAVLGANVTDDRRIAQAFLRDEAISLPCVLDSSEEVAKLFAEGYGMKSSDGPVNFVIGRDGKIVDAWYGQDRNRAPAALQAAGVQDVDR</sequence>
<dbReference type="GO" id="GO:0016209">
    <property type="term" value="F:antioxidant activity"/>
    <property type="evidence" value="ECO:0007669"/>
    <property type="project" value="InterPro"/>
</dbReference>
<keyword evidence="7" id="KW-1185">Reference proteome</keyword>
<comment type="caution">
    <text evidence="6">The sequence shown here is derived from an EMBL/GenBank/DDBJ whole genome shotgun (WGS) entry which is preliminary data.</text>
</comment>
<dbReference type="EMBL" id="JASCXX010000012">
    <property type="protein sequence ID" value="MDI6449717.1"/>
    <property type="molecule type" value="Genomic_DNA"/>
</dbReference>
<dbReference type="GO" id="GO:0030313">
    <property type="term" value="C:cell envelope"/>
    <property type="evidence" value="ECO:0007669"/>
    <property type="project" value="UniProtKB-SubCell"/>
</dbReference>
<dbReference type="PROSITE" id="PS51352">
    <property type="entry name" value="THIOREDOXIN_2"/>
    <property type="match status" value="1"/>
</dbReference>
<proteinExistence type="predicted"/>